<evidence type="ECO:0000313" key="2">
    <source>
        <dbReference type="EMBL" id="MCQ1530966.1"/>
    </source>
</evidence>
<protein>
    <recommendedName>
        <fullName evidence="4">YxeA family protein</fullName>
    </recommendedName>
</protein>
<evidence type="ECO:0008006" key="4">
    <source>
        <dbReference type="Google" id="ProtNLM"/>
    </source>
</evidence>
<keyword evidence="3" id="KW-1185">Reference proteome</keyword>
<accession>A0ABT1NIG3</accession>
<keyword evidence="1" id="KW-0472">Membrane</keyword>
<evidence type="ECO:0000256" key="1">
    <source>
        <dbReference type="SAM" id="Phobius"/>
    </source>
</evidence>
<dbReference type="EMBL" id="JAJEKE010000016">
    <property type="protein sequence ID" value="MCQ1530966.1"/>
    <property type="molecule type" value="Genomic_DNA"/>
</dbReference>
<dbReference type="RefSeq" id="WP_255228482.1">
    <property type="nucleotide sequence ID" value="NZ_JAJEKE010000016.1"/>
</dbReference>
<dbReference type="Proteomes" id="UP001651880">
    <property type="component" value="Unassembled WGS sequence"/>
</dbReference>
<gene>
    <name evidence="2" type="ORF">LJD61_15655</name>
</gene>
<proteinExistence type="predicted"/>
<keyword evidence="1" id="KW-1133">Transmembrane helix</keyword>
<reference evidence="2 3" key="1">
    <citation type="submission" date="2021-10" db="EMBL/GenBank/DDBJ databases">
        <title>Lutispora strain m25 sp. nov., a thermophilic, non-spore-forming bacterium isolated from a lab-scale methanogenic bioreactor digesting anaerobic sludge.</title>
        <authorList>
            <person name="El Houari A."/>
            <person name="Mcdonald J."/>
        </authorList>
    </citation>
    <scope>NUCLEOTIDE SEQUENCE [LARGE SCALE GENOMIC DNA]</scope>
    <source>
        <strain evidence="3">m25</strain>
    </source>
</reference>
<comment type="caution">
    <text evidence="2">The sequence shown here is derived from an EMBL/GenBank/DDBJ whole genome shotgun (WGS) entry which is preliminary data.</text>
</comment>
<organism evidence="2 3">
    <name type="scientific">Lutispora saccharofermentans</name>
    <dbReference type="NCBI Taxonomy" id="3024236"/>
    <lineage>
        <taxon>Bacteria</taxon>
        <taxon>Bacillati</taxon>
        <taxon>Bacillota</taxon>
        <taxon>Clostridia</taxon>
        <taxon>Lutisporales</taxon>
        <taxon>Lutisporaceae</taxon>
        <taxon>Lutispora</taxon>
    </lineage>
</organism>
<keyword evidence="1" id="KW-0812">Transmembrane</keyword>
<feature type="transmembrane region" description="Helical" evidence="1">
    <location>
        <begin position="12"/>
        <end position="33"/>
    </location>
</feature>
<sequence length="108" mass="12780">MARYRRNIFLGNRVTILAIILILAMSFFVKLTVPLDSIKTPPEKIKYISHEYTYEETIKASPFKFARGKQGSEEGFRVLILRKDKRTEVPVEVYIYNGRREYLKYRAD</sequence>
<name>A0ABT1NIG3_9FIRM</name>
<evidence type="ECO:0000313" key="3">
    <source>
        <dbReference type="Proteomes" id="UP001651880"/>
    </source>
</evidence>